<dbReference type="EMBL" id="JWIO01000003">
    <property type="protein sequence ID" value="KLL12749.1"/>
    <property type="molecule type" value="Genomic_DNA"/>
</dbReference>
<evidence type="ECO:0000313" key="1">
    <source>
        <dbReference type="EMBL" id="KLL12749.1"/>
    </source>
</evidence>
<dbReference type="Proteomes" id="UP000035425">
    <property type="component" value="Unassembled WGS sequence"/>
</dbReference>
<dbReference type="InterPro" id="IPR009241">
    <property type="entry name" value="HigB-like"/>
</dbReference>
<gene>
    <name evidence="1" type="ORF">FrCorBMG51_03730</name>
</gene>
<proteinExistence type="predicted"/>
<organism evidence="1 2">
    <name type="scientific">Protofrankia coriariae</name>
    <dbReference type="NCBI Taxonomy" id="1562887"/>
    <lineage>
        <taxon>Bacteria</taxon>
        <taxon>Bacillati</taxon>
        <taxon>Actinomycetota</taxon>
        <taxon>Actinomycetes</taxon>
        <taxon>Frankiales</taxon>
        <taxon>Frankiaceae</taxon>
        <taxon>Protofrankia</taxon>
    </lineage>
</organism>
<keyword evidence="2" id="KW-1185">Reference proteome</keyword>
<reference evidence="1 2" key="1">
    <citation type="submission" date="2014-12" db="EMBL/GenBank/DDBJ databases">
        <title>Frankia sp. BMG5.1 draft genome.</title>
        <authorList>
            <person name="Gtari M."/>
            <person name="Ghodhbane-Gtari F."/>
            <person name="Nouioui I."/>
            <person name="Ktari A."/>
            <person name="Hezbri K."/>
            <person name="Mimouni W."/>
            <person name="Sbissi I."/>
            <person name="Ayari A."/>
            <person name="Yamanaka T."/>
            <person name="Normand P."/>
            <person name="Tisa L.S."/>
            <person name="Boudabous A."/>
        </authorList>
    </citation>
    <scope>NUCLEOTIDE SEQUENCE [LARGE SCALE GENOMIC DNA]</scope>
    <source>
        <strain evidence="1 2">BMG5.1</strain>
    </source>
</reference>
<dbReference type="Pfam" id="PF05973">
    <property type="entry name" value="Gp49"/>
    <property type="match status" value="1"/>
</dbReference>
<sequence length="115" mass="12978">MPGYSTRSMTWLLSLDDSSYDLVTAAIDKLADDGPALGRPLVDLIKRSRHHNMKELRPGSSGSGEVRILFVFDPQRRAVLLVGGDKSGDWNGWYTRNIKIADDRYDEWLRSEHGS</sequence>
<protein>
    <recommendedName>
        <fullName evidence="3">Diaminopimelate decarboxylase</fullName>
    </recommendedName>
</protein>
<name>A0ABR5F7R5_9ACTN</name>
<evidence type="ECO:0008006" key="3">
    <source>
        <dbReference type="Google" id="ProtNLM"/>
    </source>
</evidence>
<comment type="caution">
    <text evidence="1">The sequence shown here is derived from an EMBL/GenBank/DDBJ whole genome shotgun (WGS) entry which is preliminary data.</text>
</comment>
<dbReference type="RefSeq" id="WP_047221657.1">
    <property type="nucleotide sequence ID" value="NZ_JWIO01000003.1"/>
</dbReference>
<accession>A0ABR5F7R5</accession>
<evidence type="ECO:0000313" key="2">
    <source>
        <dbReference type="Proteomes" id="UP000035425"/>
    </source>
</evidence>